<keyword evidence="2" id="KW-1185">Reference proteome</keyword>
<evidence type="ECO:0000313" key="1">
    <source>
        <dbReference type="EMBL" id="KAG5666056.1"/>
    </source>
</evidence>
<gene>
    <name evidence="1" type="ORF">PVAND_017760</name>
</gene>
<feature type="non-terminal residue" evidence="1">
    <location>
        <position position="1"/>
    </location>
</feature>
<protein>
    <submittedName>
        <fullName evidence="1">Uncharacterized protein</fullName>
    </submittedName>
</protein>
<proteinExistence type="predicted"/>
<name>A0A9J6B8Y5_POLVA</name>
<comment type="caution">
    <text evidence="1">The sequence shown here is derived from an EMBL/GenBank/DDBJ whole genome shotgun (WGS) entry which is preliminary data.</text>
</comment>
<evidence type="ECO:0000313" key="2">
    <source>
        <dbReference type="Proteomes" id="UP001107558"/>
    </source>
</evidence>
<dbReference type="Proteomes" id="UP001107558">
    <property type="component" value="Unassembled WGS sequence"/>
</dbReference>
<sequence>LDGTPGTYTYRTTTPGTTTTTAKYEYREPANGLKY</sequence>
<organism evidence="1 2">
    <name type="scientific">Polypedilum vanderplanki</name>
    <name type="common">Sleeping chironomid midge</name>
    <dbReference type="NCBI Taxonomy" id="319348"/>
    <lineage>
        <taxon>Eukaryota</taxon>
        <taxon>Metazoa</taxon>
        <taxon>Ecdysozoa</taxon>
        <taxon>Arthropoda</taxon>
        <taxon>Hexapoda</taxon>
        <taxon>Insecta</taxon>
        <taxon>Pterygota</taxon>
        <taxon>Neoptera</taxon>
        <taxon>Endopterygota</taxon>
        <taxon>Diptera</taxon>
        <taxon>Nematocera</taxon>
        <taxon>Chironomoidea</taxon>
        <taxon>Chironomidae</taxon>
        <taxon>Chironominae</taxon>
        <taxon>Polypedilum</taxon>
        <taxon>Polypedilum</taxon>
    </lineage>
</organism>
<reference evidence="1" key="1">
    <citation type="submission" date="2021-03" db="EMBL/GenBank/DDBJ databases">
        <title>Chromosome level genome of the anhydrobiotic midge Polypedilum vanderplanki.</title>
        <authorList>
            <person name="Yoshida Y."/>
            <person name="Kikawada T."/>
            <person name="Gusev O."/>
        </authorList>
    </citation>
    <scope>NUCLEOTIDE SEQUENCE</scope>
    <source>
        <strain evidence="1">NIAS01</strain>
        <tissue evidence="1">Whole body or cell culture</tissue>
    </source>
</reference>
<dbReference type="AlphaFoldDB" id="A0A9J6B8Y5"/>
<dbReference type="EMBL" id="JADBJN010000256">
    <property type="protein sequence ID" value="KAG5666056.1"/>
    <property type="molecule type" value="Genomic_DNA"/>
</dbReference>
<accession>A0A9J6B8Y5</accession>